<dbReference type="Proteomes" id="UP000563094">
    <property type="component" value="Unassembled WGS sequence"/>
</dbReference>
<dbReference type="RefSeq" id="WP_182514591.1">
    <property type="nucleotide sequence ID" value="NZ_JACJIQ010000034.1"/>
</dbReference>
<gene>
    <name evidence="1" type="ORF">FHS90_004609</name>
</gene>
<sequence length="197" mass="22954">MKNKGFSICLILIVTVLSSCKSSLLGKKIDKLDWMHPHPNYDSLQIENRRIGKNYLVVDSSYNSDFNYKMLNAMDSLIEASRKWPDADRFFLPVPGKYKYYRFNARFKGVSYDNSIKDFNDVLIIKTDSVNTIIDAYQYTLEWAEYPFTTDLYRISNNAVRLVDKLNVDSLRMGKITDYENGKLLKDNGIIFLKPKK</sequence>
<proteinExistence type="predicted"/>
<accession>A0A839GZK4</accession>
<protein>
    <submittedName>
        <fullName evidence="1">Uncharacterized protein</fullName>
    </submittedName>
</protein>
<evidence type="ECO:0000313" key="1">
    <source>
        <dbReference type="EMBL" id="MBA9079868.1"/>
    </source>
</evidence>
<comment type="caution">
    <text evidence="1">The sequence shown here is derived from an EMBL/GenBank/DDBJ whole genome shotgun (WGS) entry which is preliminary data.</text>
</comment>
<dbReference type="EMBL" id="JACJIQ010000034">
    <property type="protein sequence ID" value="MBA9079868.1"/>
    <property type="molecule type" value="Genomic_DNA"/>
</dbReference>
<reference evidence="1 2" key="1">
    <citation type="submission" date="2020-08" db="EMBL/GenBank/DDBJ databases">
        <title>Genomic Encyclopedia of Type Strains, Phase IV (KMG-IV): sequencing the most valuable type-strain genomes for metagenomic binning, comparative biology and taxonomic classification.</title>
        <authorList>
            <person name="Goeker M."/>
        </authorList>
    </citation>
    <scope>NUCLEOTIDE SEQUENCE [LARGE SCALE GENOMIC DNA]</scope>
    <source>
        <strain evidence="1 2">DSM 29854</strain>
    </source>
</reference>
<organism evidence="1 2">
    <name type="scientific">Rufibacter quisquiliarum</name>
    <dbReference type="NCBI Taxonomy" id="1549639"/>
    <lineage>
        <taxon>Bacteria</taxon>
        <taxon>Pseudomonadati</taxon>
        <taxon>Bacteroidota</taxon>
        <taxon>Cytophagia</taxon>
        <taxon>Cytophagales</taxon>
        <taxon>Hymenobacteraceae</taxon>
        <taxon>Rufibacter</taxon>
    </lineage>
</organism>
<dbReference type="AlphaFoldDB" id="A0A839GZK4"/>
<keyword evidence="2" id="KW-1185">Reference proteome</keyword>
<name>A0A839GZK4_9BACT</name>
<dbReference type="PROSITE" id="PS51257">
    <property type="entry name" value="PROKAR_LIPOPROTEIN"/>
    <property type="match status" value="1"/>
</dbReference>
<evidence type="ECO:0000313" key="2">
    <source>
        <dbReference type="Proteomes" id="UP000563094"/>
    </source>
</evidence>